<proteinExistence type="predicted"/>
<sequence length="321" mass="36907">MSNVLVVPDFMFNLLSMSKLTKELSRSVNFFPGFCVFQELWSGKVKGIGRQREDLDIYKEAAIDNHSRYTWIYLLQLKSEAIVAINSFLSMDLGILHQNNCVHTPQQNEVVERKHRHILNIARALRFQFKVPIRYWGICIKTAVYLMNRLHSIVTSNKSPYELLFKKHATLHHLMVFGCLCFATIIPKGDKPNDNLATSLEPTVVDSDSFDLELSPSFALEHEEGDNINKVSTSFDAGHIPSDGVHAPVTRKSSRDSKQPVWMKDYITTKQSTRKHPISNHLSYDNIKLTYQAYLAKFSTFVMPKCYIDAVKYTKWIETIK</sequence>
<dbReference type="Proteomes" id="UP000790787">
    <property type="component" value="Chromosome 21"/>
</dbReference>
<reference evidence="1" key="1">
    <citation type="journal article" date="2014" name="Nat. Commun.">
        <title>The tobacco genome sequence and its comparison with those of tomato and potato.</title>
        <authorList>
            <person name="Sierro N."/>
            <person name="Battey J.N."/>
            <person name="Ouadi S."/>
            <person name="Bakaher N."/>
            <person name="Bovet L."/>
            <person name="Willig A."/>
            <person name="Goepfert S."/>
            <person name="Peitsch M.C."/>
            <person name="Ivanov N.V."/>
        </authorList>
    </citation>
    <scope>NUCLEOTIDE SEQUENCE [LARGE SCALE GENOMIC DNA]</scope>
</reference>
<name>A0AC58TKQ7_TOBAC</name>
<organism evidence="1 2">
    <name type="scientific">Nicotiana tabacum</name>
    <name type="common">Common tobacco</name>
    <dbReference type="NCBI Taxonomy" id="4097"/>
    <lineage>
        <taxon>Eukaryota</taxon>
        <taxon>Viridiplantae</taxon>
        <taxon>Streptophyta</taxon>
        <taxon>Embryophyta</taxon>
        <taxon>Tracheophyta</taxon>
        <taxon>Spermatophyta</taxon>
        <taxon>Magnoliopsida</taxon>
        <taxon>eudicotyledons</taxon>
        <taxon>Gunneridae</taxon>
        <taxon>Pentapetalae</taxon>
        <taxon>asterids</taxon>
        <taxon>lamiids</taxon>
        <taxon>Solanales</taxon>
        <taxon>Solanaceae</taxon>
        <taxon>Nicotianoideae</taxon>
        <taxon>Nicotianeae</taxon>
        <taxon>Nicotiana</taxon>
    </lineage>
</organism>
<reference evidence="2" key="2">
    <citation type="submission" date="2025-08" db="UniProtKB">
        <authorList>
            <consortium name="RefSeq"/>
        </authorList>
    </citation>
    <scope>IDENTIFICATION</scope>
    <source>
        <tissue evidence="2">Leaf</tissue>
    </source>
</reference>
<gene>
    <name evidence="2" type="primary">LOC142175122</name>
</gene>
<evidence type="ECO:0000313" key="1">
    <source>
        <dbReference type="Proteomes" id="UP000790787"/>
    </source>
</evidence>
<keyword evidence="1" id="KW-1185">Reference proteome</keyword>
<evidence type="ECO:0000313" key="2">
    <source>
        <dbReference type="RefSeq" id="XP_075097795.1"/>
    </source>
</evidence>
<accession>A0AC58TKQ7</accession>
<dbReference type="RefSeq" id="XP_075097795.1">
    <property type="nucleotide sequence ID" value="XM_075241694.1"/>
</dbReference>
<protein>
    <submittedName>
        <fullName evidence="2">Uncharacterized protein LOC142175122</fullName>
    </submittedName>
</protein>